<dbReference type="Proteomes" id="UP000030021">
    <property type="component" value="Unassembled WGS sequence"/>
</dbReference>
<dbReference type="SMART" id="SM00450">
    <property type="entry name" value="RHOD"/>
    <property type="match status" value="1"/>
</dbReference>
<dbReference type="HOGENOM" id="CLU_043456_0_1_5"/>
<dbReference type="EC" id="2.9.1.-" evidence="3"/>
<dbReference type="NCBIfam" id="TIGR03167">
    <property type="entry name" value="tRNA_sel_U_synt"/>
    <property type="match status" value="1"/>
</dbReference>
<dbReference type="NCBIfam" id="NF008752">
    <property type="entry name" value="PRK11784.1-4"/>
    <property type="match status" value="1"/>
</dbReference>
<dbReference type="InterPro" id="IPR017582">
    <property type="entry name" value="SelU"/>
</dbReference>
<evidence type="ECO:0000256" key="1">
    <source>
        <dbReference type="ARBA" id="ARBA00023266"/>
    </source>
</evidence>
<dbReference type="GO" id="GO:0043828">
    <property type="term" value="F:tRNA 2-selenouridine synthase activity"/>
    <property type="evidence" value="ECO:0007669"/>
    <property type="project" value="InterPro"/>
</dbReference>
<dbReference type="eggNOG" id="COG2603">
    <property type="taxonomic scope" value="Bacteria"/>
</dbReference>
<dbReference type="STRING" id="215743.ROSMUCSMR3_00017"/>
<dbReference type="SUPFAM" id="SSF52821">
    <property type="entry name" value="Rhodanese/Cell cycle control phosphatase"/>
    <property type="match status" value="1"/>
</dbReference>
<dbReference type="InterPro" id="IPR036873">
    <property type="entry name" value="Rhodanese-like_dom_sf"/>
</dbReference>
<evidence type="ECO:0000313" key="3">
    <source>
        <dbReference type="EMBL" id="KGM86383.1"/>
    </source>
</evidence>
<dbReference type="EMBL" id="AONH01000018">
    <property type="protein sequence ID" value="KGM86383.1"/>
    <property type="molecule type" value="Genomic_DNA"/>
</dbReference>
<feature type="domain" description="Rhodanese" evidence="2">
    <location>
        <begin position="55"/>
        <end position="171"/>
    </location>
</feature>
<dbReference type="PANTHER" id="PTHR30401:SF0">
    <property type="entry name" value="TRNA 2-SELENOURIDINE SYNTHASE"/>
    <property type="match status" value="1"/>
</dbReference>
<dbReference type="GO" id="GO:0002098">
    <property type="term" value="P:tRNA wobble uridine modification"/>
    <property type="evidence" value="ECO:0007669"/>
    <property type="project" value="InterPro"/>
</dbReference>
<sequence>MLPTLFFAGATGLDLARGSAHAQGHVSSLPLSRFSLMPIALDSLAALAALPFDEVIDVRSPAEFAEDHIPGALNLPVLSNEERARVGTIYVQQDRFLARKIGAALVSRNAAAHLEGPLADRHGGWRPLVYCWRGGQRSGSFTVILQQIGWKADTIQGGYQSYRRLVARALYDEDFPAPVRLIDGGTGTGKTHLLAHLAALGAQVIDLEALAAHRGSVFGPIVGGQPSQKSFESALAAQMARLDPTRPVYIEAESSRIGRITLPPMLTRAMRSAPVIRLEVPLAARVSNVCADYADLIADPNRLDAILSRLVQYHGHTQVDQWRALAASGDFPTLVTQLIETHYDPRYIRKPRPEGITQLNLPDLSEATLQAAAKGLIQSG</sequence>
<dbReference type="PROSITE" id="PS00380">
    <property type="entry name" value="RHODANESE_1"/>
    <property type="match status" value="1"/>
</dbReference>
<keyword evidence="3" id="KW-0808">Transferase</keyword>
<dbReference type="AlphaFoldDB" id="A0A0A0HJQ9"/>
<dbReference type="InterPro" id="IPR027417">
    <property type="entry name" value="P-loop_NTPase"/>
</dbReference>
<comment type="caution">
    <text evidence="3">The sequence shown here is derived from an EMBL/GenBank/DDBJ whole genome shotgun (WGS) entry which is preliminary data.</text>
</comment>
<dbReference type="InterPro" id="IPR001307">
    <property type="entry name" value="Thiosulphate_STrfase_CS"/>
</dbReference>
<accession>A0A0A0HJQ9</accession>
<dbReference type="Pfam" id="PF26341">
    <property type="entry name" value="AAA_SelU"/>
    <property type="match status" value="1"/>
</dbReference>
<dbReference type="SUPFAM" id="SSF52540">
    <property type="entry name" value="P-loop containing nucleoside triphosphate hydrolases"/>
    <property type="match status" value="1"/>
</dbReference>
<evidence type="ECO:0000259" key="2">
    <source>
        <dbReference type="PROSITE" id="PS50206"/>
    </source>
</evidence>
<name>A0A0A0HJQ9_9RHOB</name>
<dbReference type="PATRIC" id="fig|1288298.3.peg.3667"/>
<dbReference type="Pfam" id="PF00581">
    <property type="entry name" value="Rhodanese"/>
    <property type="match status" value="1"/>
</dbReference>
<organism evidence="3 4">
    <name type="scientific">Roseovarius mucosus DSM 17069</name>
    <dbReference type="NCBI Taxonomy" id="1288298"/>
    <lineage>
        <taxon>Bacteria</taxon>
        <taxon>Pseudomonadati</taxon>
        <taxon>Pseudomonadota</taxon>
        <taxon>Alphaproteobacteria</taxon>
        <taxon>Rhodobacterales</taxon>
        <taxon>Roseobacteraceae</taxon>
        <taxon>Roseovarius</taxon>
    </lineage>
</organism>
<proteinExistence type="predicted"/>
<keyword evidence="1" id="KW-0711">Selenium</keyword>
<protein>
    <submittedName>
        <fullName evidence="3">tRNA 2-selenouridine synthase</fullName>
        <ecNumber evidence="3">2.9.1.-</ecNumber>
    </submittedName>
</protein>
<gene>
    <name evidence="3" type="ORF">rosmuc_03656</name>
</gene>
<dbReference type="PROSITE" id="PS50206">
    <property type="entry name" value="RHODANESE_3"/>
    <property type="match status" value="1"/>
</dbReference>
<dbReference type="NCBIfam" id="NF008750">
    <property type="entry name" value="PRK11784.1-2"/>
    <property type="match status" value="1"/>
</dbReference>
<dbReference type="InterPro" id="IPR001763">
    <property type="entry name" value="Rhodanese-like_dom"/>
</dbReference>
<dbReference type="Gene3D" id="3.40.250.10">
    <property type="entry name" value="Rhodanese-like domain"/>
    <property type="match status" value="1"/>
</dbReference>
<dbReference type="GO" id="GO:0004792">
    <property type="term" value="F:thiosulfate-cyanide sulfurtransferase activity"/>
    <property type="evidence" value="ECO:0007669"/>
    <property type="project" value="InterPro"/>
</dbReference>
<dbReference type="InterPro" id="IPR058840">
    <property type="entry name" value="AAA_SelU"/>
</dbReference>
<dbReference type="PANTHER" id="PTHR30401">
    <property type="entry name" value="TRNA 2-SELENOURIDINE SYNTHASE"/>
    <property type="match status" value="1"/>
</dbReference>
<reference evidence="3 4" key="1">
    <citation type="submission" date="2013-01" db="EMBL/GenBank/DDBJ databases">
        <authorList>
            <person name="Fiebig A."/>
            <person name="Goeker M."/>
            <person name="Klenk H.-P.P."/>
        </authorList>
    </citation>
    <scope>NUCLEOTIDE SEQUENCE [LARGE SCALE GENOMIC DNA]</scope>
    <source>
        <strain evidence="3 4">DSM 17069</strain>
    </source>
</reference>
<evidence type="ECO:0000313" key="4">
    <source>
        <dbReference type="Proteomes" id="UP000030021"/>
    </source>
</evidence>